<dbReference type="InterPro" id="IPR000515">
    <property type="entry name" value="MetI-like"/>
</dbReference>
<dbReference type="GO" id="GO:0005886">
    <property type="term" value="C:plasma membrane"/>
    <property type="evidence" value="ECO:0007669"/>
    <property type="project" value="UniProtKB-SubCell"/>
</dbReference>
<keyword evidence="3" id="KW-1003">Cell membrane</keyword>
<keyword evidence="4 7" id="KW-0812">Transmembrane</keyword>
<proteinExistence type="inferred from homology"/>
<keyword evidence="2 7" id="KW-0813">Transport</keyword>
<dbReference type="Gene3D" id="1.10.3720.10">
    <property type="entry name" value="MetI-like"/>
    <property type="match status" value="1"/>
</dbReference>
<keyword evidence="5 7" id="KW-1133">Transmembrane helix</keyword>
<dbReference type="RefSeq" id="WP_109626471.1">
    <property type="nucleotide sequence ID" value="NZ_JANKBI010000004.1"/>
</dbReference>
<comment type="caution">
    <text evidence="9">The sequence shown here is derived from an EMBL/GenBank/DDBJ whole genome shotgun (WGS) entry which is preliminary data.</text>
</comment>
<evidence type="ECO:0000256" key="5">
    <source>
        <dbReference type="ARBA" id="ARBA00022989"/>
    </source>
</evidence>
<evidence type="ECO:0000313" key="10">
    <source>
        <dbReference type="Proteomes" id="UP000245412"/>
    </source>
</evidence>
<name>A0AB73T3U6_9FIRM</name>
<keyword evidence="6 7" id="KW-0472">Membrane</keyword>
<accession>A0AB73T3U6</accession>
<dbReference type="InterPro" id="IPR035906">
    <property type="entry name" value="MetI-like_sf"/>
</dbReference>
<evidence type="ECO:0000313" key="9">
    <source>
        <dbReference type="EMBL" id="PWJ75528.1"/>
    </source>
</evidence>
<dbReference type="PANTHER" id="PTHR30193">
    <property type="entry name" value="ABC TRANSPORTER PERMEASE PROTEIN"/>
    <property type="match status" value="1"/>
</dbReference>
<feature type="transmembrane region" description="Helical" evidence="7">
    <location>
        <begin position="14"/>
        <end position="39"/>
    </location>
</feature>
<feature type="transmembrane region" description="Helical" evidence="7">
    <location>
        <begin position="113"/>
        <end position="135"/>
    </location>
</feature>
<comment type="similarity">
    <text evidence="7">Belongs to the binding-protein-dependent transport system permease family.</text>
</comment>
<dbReference type="PANTHER" id="PTHR30193:SF37">
    <property type="entry name" value="INNER MEMBRANE ABC TRANSPORTER PERMEASE PROTEIN YCJO"/>
    <property type="match status" value="1"/>
</dbReference>
<dbReference type="SUPFAM" id="SSF161098">
    <property type="entry name" value="MetI-like"/>
    <property type="match status" value="1"/>
</dbReference>
<dbReference type="PROSITE" id="PS50928">
    <property type="entry name" value="ABC_TM1"/>
    <property type="match status" value="1"/>
</dbReference>
<dbReference type="CDD" id="cd06261">
    <property type="entry name" value="TM_PBP2"/>
    <property type="match status" value="1"/>
</dbReference>
<evidence type="ECO:0000259" key="8">
    <source>
        <dbReference type="PROSITE" id="PS50928"/>
    </source>
</evidence>
<evidence type="ECO:0000256" key="6">
    <source>
        <dbReference type="ARBA" id="ARBA00023136"/>
    </source>
</evidence>
<evidence type="ECO:0000256" key="7">
    <source>
        <dbReference type="RuleBase" id="RU363032"/>
    </source>
</evidence>
<sequence length="302" mass="33199">MKNRKKQSGVNRKVVIAGLFFMLPAFVVILITILIPLIWNIYLSFCDWKGGGSISFVGMQNYIQSFTTAATRDAILHSVFIGIISTLVSVVLGVLLALALYRIQGRLGGVARVIFYSPSMMPMTVLGLLFTFIFAASDKGLLNALLGAMGLGTLQHAWLSDKGTVLWVIAMIQGWRASGTIMMLSYTAMLNIPHSLFESAELEGCNFRKKACHIILPLIKPTVRLALSMTLVWAFKTYDLVWTMTKGGPANMSMTAPIMMIKTGFSYNQYGYAAAIGMISTVLIGICILSGRFILRGESYEY</sequence>
<evidence type="ECO:0000256" key="2">
    <source>
        <dbReference type="ARBA" id="ARBA00022448"/>
    </source>
</evidence>
<feature type="transmembrane region" description="Helical" evidence="7">
    <location>
        <begin position="166"/>
        <end position="189"/>
    </location>
</feature>
<protein>
    <submittedName>
        <fullName evidence="9">Raffinose/stachyose/melibiose transport system permease protein</fullName>
    </submittedName>
</protein>
<comment type="subcellular location">
    <subcellularLocation>
        <location evidence="1 7">Cell membrane</location>
        <topology evidence="1 7">Multi-pass membrane protein</topology>
    </subcellularLocation>
</comment>
<evidence type="ECO:0000256" key="1">
    <source>
        <dbReference type="ARBA" id="ARBA00004651"/>
    </source>
</evidence>
<organism evidence="9 10">
    <name type="scientific">Murimonas intestini</name>
    <dbReference type="NCBI Taxonomy" id="1337051"/>
    <lineage>
        <taxon>Bacteria</taxon>
        <taxon>Bacillati</taxon>
        <taxon>Bacillota</taxon>
        <taxon>Clostridia</taxon>
        <taxon>Lachnospirales</taxon>
        <taxon>Lachnospiraceae</taxon>
        <taxon>Murimonas</taxon>
    </lineage>
</organism>
<feature type="transmembrane region" description="Helical" evidence="7">
    <location>
        <begin position="270"/>
        <end position="295"/>
    </location>
</feature>
<dbReference type="InterPro" id="IPR051393">
    <property type="entry name" value="ABC_transporter_permease"/>
</dbReference>
<feature type="transmembrane region" description="Helical" evidence="7">
    <location>
        <begin position="141"/>
        <end position="159"/>
    </location>
</feature>
<dbReference type="Proteomes" id="UP000245412">
    <property type="component" value="Unassembled WGS sequence"/>
</dbReference>
<dbReference type="GO" id="GO:0055085">
    <property type="term" value="P:transmembrane transport"/>
    <property type="evidence" value="ECO:0007669"/>
    <property type="project" value="InterPro"/>
</dbReference>
<feature type="transmembrane region" description="Helical" evidence="7">
    <location>
        <begin position="75"/>
        <end position="101"/>
    </location>
</feature>
<dbReference type="Pfam" id="PF00528">
    <property type="entry name" value="BPD_transp_1"/>
    <property type="match status" value="1"/>
</dbReference>
<reference evidence="9 10" key="1">
    <citation type="submission" date="2018-05" db="EMBL/GenBank/DDBJ databases">
        <authorList>
            <person name="Goeker M."/>
            <person name="Huntemann M."/>
            <person name="Clum A."/>
            <person name="Pillay M."/>
            <person name="Palaniappan K."/>
            <person name="Varghese N."/>
            <person name="Mikhailova N."/>
            <person name="Stamatis D."/>
            <person name="Reddy T."/>
            <person name="Daum C."/>
            <person name="Shapiro N."/>
            <person name="Ivanova N."/>
            <person name="Kyrpides N."/>
            <person name="Woyke T."/>
        </authorList>
    </citation>
    <scope>NUCLEOTIDE SEQUENCE [LARGE SCALE GENOMIC DNA]</scope>
    <source>
        <strain evidence="9 10">DSM 26524</strain>
    </source>
</reference>
<gene>
    <name evidence="9" type="ORF">C7383_10698</name>
</gene>
<evidence type="ECO:0000256" key="3">
    <source>
        <dbReference type="ARBA" id="ARBA00022475"/>
    </source>
</evidence>
<dbReference type="AlphaFoldDB" id="A0AB73T3U6"/>
<evidence type="ECO:0000256" key="4">
    <source>
        <dbReference type="ARBA" id="ARBA00022692"/>
    </source>
</evidence>
<dbReference type="EMBL" id="QGGY01000006">
    <property type="protein sequence ID" value="PWJ75528.1"/>
    <property type="molecule type" value="Genomic_DNA"/>
</dbReference>
<keyword evidence="10" id="KW-1185">Reference proteome</keyword>
<feature type="domain" description="ABC transmembrane type-1" evidence="8">
    <location>
        <begin position="75"/>
        <end position="291"/>
    </location>
</feature>